<accession>A0A6M0CL71</accession>
<organism evidence="1 2">
    <name type="scientific">Spongiivirga citrea</name>
    <dbReference type="NCBI Taxonomy" id="1481457"/>
    <lineage>
        <taxon>Bacteria</taxon>
        <taxon>Pseudomonadati</taxon>
        <taxon>Bacteroidota</taxon>
        <taxon>Flavobacteriia</taxon>
        <taxon>Flavobacteriales</taxon>
        <taxon>Flavobacteriaceae</taxon>
        <taxon>Spongiivirga</taxon>
    </lineage>
</organism>
<keyword evidence="2" id="KW-1185">Reference proteome</keyword>
<comment type="caution">
    <text evidence="1">The sequence shown here is derived from an EMBL/GenBank/DDBJ whole genome shotgun (WGS) entry which is preliminary data.</text>
</comment>
<dbReference type="Proteomes" id="UP000474296">
    <property type="component" value="Unassembled WGS sequence"/>
</dbReference>
<reference evidence="1 2" key="1">
    <citation type="submission" date="2020-01" db="EMBL/GenBank/DDBJ databases">
        <title>Spongiivirga citrea KCTC 32990T.</title>
        <authorList>
            <person name="Wang G."/>
        </authorList>
    </citation>
    <scope>NUCLEOTIDE SEQUENCE [LARGE SCALE GENOMIC DNA]</scope>
    <source>
        <strain evidence="1 2">KCTC 32990</strain>
    </source>
</reference>
<dbReference type="PANTHER" id="PTHR38009:SF1">
    <property type="entry name" value="CONSERVED HYPOTHETICAL PHAGE TAIL PROTEIN"/>
    <property type="match status" value="1"/>
</dbReference>
<evidence type="ECO:0000313" key="2">
    <source>
        <dbReference type="Proteomes" id="UP000474296"/>
    </source>
</evidence>
<dbReference type="AlphaFoldDB" id="A0A6M0CL71"/>
<dbReference type="RefSeq" id="WP_164029910.1">
    <property type="nucleotide sequence ID" value="NZ_JAABOQ010000002.1"/>
</dbReference>
<protein>
    <submittedName>
        <fullName evidence="1">Phage tail protein</fullName>
    </submittedName>
</protein>
<evidence type="ECO:0000313" key="1">
    <source>
        <dbReference type="EMBL" id="NER16599.1"/>
    </source>
</evidence>
<dbReference type="PANTHER" id="PTHR38009">
    <property type="entry name" value="CONSERVED HYPOTHETICAL PHAGE TAIL PROTEIN"/>
    <property type="match status" value="1"/>
</dbReference>
<dbReference type="InterPro" id="IPR010667">
    <property type="entry name" value="Phage_T4_Gp19"/>
</dbReference>
<dbReference type="InterPro" id="IPR011747">
    <property type="entry name" value="CHP02241"/>
</dbReference>
<dbReference type="GO" id="GO:0005198">
    <property type="term" value="F:structural molecule activity"/>
    <property type="evidence" value="ECO:0007669"/>
    <property type="project" value="InterPro"/>
</dbReference>
<sequence>MNNLPLVNFHFSVEWGGSRIGFSEVSGLDFETEVIEYRDGSDPFFSTRKIPGLQKYSNVILKRGVFKGDNEFFEWYKTIQLNTVERRDIIIKLLNEQHEPTIIWKLKSAWPIRIESPLLNSTNCEVAIETLEIVHEGIQIEHV</sequence>
<dbReference type="Pfam" id="PF06841">
    <property type="entry name" value="Phage_T4_gp19"/>
    <property type="match status" value="1"/>
</dbReference>
<dbReference type="NCBIfam" id="TIGR02241">
    <property type="entry name" value="conserved hypothetical phage tail region protein"/>
    <property type="match status" value="1"/>
</dbReference>
<name>A0A6M0CL71_9FLAO</name>
<gene>
    <name evidence="1" type="ORF">GWK10_05220</name>
</gene>
<dbReference type="EMBL" id="JAABOQ010000002">
    <property type="protein sequence ID" value="NER16599.1"/>
    <property type="molecule type" value="Genomic_DNA"/>
</dbReference>
<proteinExistence type="predicted"/>